<dbReference type="InterPro" id="IPR005197">
    <property type="entry name" value="Glyco_hydro_71"/>
</dbReference>
<name>A0A4S8MBC4_DENBC</name>
<evidence type="ECO:0000256" key="1">
    <source>
        <dbReference type="SAM" id="MobiDB-lite"/>
    </source>
</evidence>
<gene>
    <name evidence="2" type="ORF">K435DRAFT_837535</name>
</gene>
<evidence type="ECO:0000313" key="2">
    <source>
        <dbReference type="EMBL" id="THU99792.1"/>
    </source>
</evidence>
<dbReference type="EMBL" id="ML179113">
    <property type="protein sequence ID" value="THU99792.1"/>
    <property type="molecule type" value="Genomic_DNA"/>
</dbReference>
<reference evidence="2 3" key="1">
    <citation type="journal article" date="2019" name="Nat. Ecol. Evol.">
        <title>Megaphylogeny resolves global patterns of mushroom evolution.</title>
        <authorList>
            <person name="Varga T."/>
            <person name="Krizsan K."/>
            <person name="Foldi C."/>
            <person name="Dima B."/>
            <person name="Sanchez-Garcia M."/>
            <person name="Sanchez-Ramirez S."/>
            <person name="Szollosi G.J."/>
            <person name="Szarkandi J.G."/>
            <person name="Papp V."/>
            <person name="Albert L."/>
            <person name="Andreopoulos W."/>
            <person name="Angelini C."/>
            <person name="Antonin V."/>
            <person name="Barry K.W."/>
            <person name="Bougher N.L."/>
            <person name="Buchanan P."/>
            <person name="Buyck B."/>
            <person name="Bense V."/>
            <person name="Catcheside P."/>
            <person name="Chovatia M."/>
            <person name="Cooper J."/>
            <person name="Damon W."/>
            <person name="Desjardin D."/>
            <person name="Finy P."/>
            <person name="Geml J."/>
            <person name="Haridas S."/>
            <person name="Hughes K."/>
            <person name="Justo A."/>
            <person name="Karasinski D."/>
            <person name="Kautmanova I."/>
            <person name="Kiss B."/>
            <person name="Kocsube S."/>
            <person name="Kotiranta H."/>
            <person name="LaButti K.M."/>
            <person name="Lechner B.E."/>
            <person name="Liimatainen K."/>
            <person name="Lipzen A."/>
            <person name="Lukacs Z."/>
            <person name="Mihaltcheva S."/>
            <person name="Morgado L.N."/>
            <person name="Niskanen T."/>
            <person name="Noordeloos M.E."/>
            <person name="Ohm R.A."/>
            <person name="Ortiz-Santana B."/>
            <person name="Ovrebo C."/>
            <person name="Racz N."/>
            <person name="Riley R."/>
            <person name="Savchenko A."/>
            <person name="Shiryaev A."/>
            <person name="Soop K."/>
            <person name="Spirin V."/>
            <person name="Szebenyi C."/>
            <person name="Tomsovsky M."/>
            <person name="Tulloss R.E."/>
            <person name="Uehling J."/>
            <person name="Grigoriev I.V."/>
            <person name="Vagvolgyi C."/>
            <person name="Papp T."/>
            <person name="Martin F.M."/>
            <person name="Miettinen O."/>
            <person name="Hibbett D.S."/>
            <person name="Nagy L.G."/>
        </authorList>
    </citation>
    <scope>NUCLEOTIDE SEQUENCE [LARGE SCALE GENOMIC DNA]</scope>
    <source>
        <strain evidence="2 3">CBS 962.96</strain>
    </source>
</reference>
<feature type="region of interest" description="Disordered" evidence="1">
    <location>
        <begin position="187"/>
        <end position="209"/>
    </location>
</feature>
<dbReference type="Pfam" id="PF03659">
    <property type="entry name" value="Glyco_hydro_71"/>
    <property type="match status" value="1"/>
</dbReference>
<evidence type="ECO:0000313" key="3">
    <source>
        <dbReference type="Proteomes" id="UP000297245"/>
    </source>
</evidence>
<protein>
    <submittedName>
        <fullName evidence="2">Uncharacterized protein</fullName>
    </submittedName>
</protein>
<proteinExistence type="predicted"/>
<dbReference type="AlphaFoldDB" id="A0A4S8MBC4"/>
<sequence length="247" mass="27377">MMSSVQTTPPSMRSRTTLVSLHSRCQRYRQIDLNSSLVSSSPCEGTISKHCNLESSSTNSKSPIDYFQPLLTEKPVGCADLDSAAGKMSPMRQLSDGLRNPVVFSRNWRSSTRTFLFHCRVYAAINNKSTQPETNLLIAWIWLPLMALAQAIKEFEGGVVIVSYDCCVIGQVPEEIRKVAVKKFGEASNGNNEAPTPQTTVIVNDGDQSHKSSLKGKDYLAPVSPWFLTHFAEVLCSKNWVFLSDLL</sequence>
<dbReference type="Proteomes" id="UP000297245">
    <property type="component" value="Unassembled WGS sequence"/>
</dbReference>
<dbReference type="OrthoDB" id="3257981at2759"/>
<feature type="compositionally biased region" description="Polar residues" evidence="1">
    <location>
        <begin position="188"/>
        <end position="202"/>
    </location>
</feature>
<organism evidence="2 3">
    <name type="scientific">Dendrothele bispora (strain CBS 962.96)</name>
    <dbReference type="NCBI Taxonomy" id="1314807"/>
    <lineage>
        <taxon>Eukaryota</taxon>
        <taxon>Fungi</taxon>
        <taxon>Dikarya</taxon>
        <taxon>Basidiomycota</taxon>
        <taxon>Agaricomycotina</taxon>
        <taxon>Agaricomycetes</taxon>
        <taxon>Agaricomycetidae</taxon>
        <taxon>Agaricales</taxon>
        <taxon>Agaricales incertae sedis</taxon>
        <taxon>Dendrothele</taxon>
    </lineage>
</organism>
<keyword evidence="3" id="KW-1185">Reference proteome</keyword>
<dbReference type="GO" id="GO:0051118">
    <property type="term" value="F:glucan endo-1,3-alpha-glucosidase activity"/>
    <property type="evidence" value="ECO:0007669"/>
    <property type="project" value="InterPro"/>
</dbReference>
<accession>A0A4S8MBC4</accession>